<dbReference type="Gene3D" id="3.30.710.10">
    <property type="entry name" value="Potassium Channel Kv1.1, Chain A"/>
    <property type="match status" value="1"/>
</dbReference>
<dbReference type="SUPFAM" id="SSF54695">
    <property type="entry name" value="POZ domain"/>
    <property type="match status" value="1"/>
</dbReference>
<sequence>MDADGATFPGSPVTPEALQRLAQLLVPVLARELSTGSNVPMNDGREHGRYDGDAPSAPRNTSYVPVYSPMPTAPSLSIPGIIPSLGNALREAARNPVNTPTRFSTLQSSAPISSIPPPSDDLFQPPSKGEQSSTGALQVPPPPSLEPTLEDLGLTKHEKYFFSDGSLDISVENTLFKVHLSFLSRDSVLFESALSQTKKCKGDFDIVTLDGVKAIDFERFLGVIYPSRFDKNDASTFDEWSSILHLAAKWGYESIRSLAIREIFPLSSPIDKIVLGRKYDIPDWLRDAYVAVCERREPISLEEAMRLGLEEVVKISKARHELRDRRAEFVLSRSEVKEMVDRIFWNVPAVSGDDGMPQERDLEEDEVPHEEGYPCPVAPAPRPALGIWDFDSAPPSPAGTPLQQSPLLSPRSPASVAPPMVQVPCSSFTDISPRSPSVPLSIAEHERIPPAVRGANDLYTSARARQERIASMGRVRGGKKKVGFGGRPLSGAF</sequence>
<feature type="region of interest" description="Disordered" evidence="1">
    <location>
        <begin position="99"/>
        <end position="149"/>
    </location>
</feature>
<dbReference type="SMART" id="SM00225">
    <property type="entry name" value="BTB"/>
    <property type="match status" value="1"/>
</dbReference>
<evidence type="ECO:0000259" key="2">
    <source>
        <dbReference type="PROSITE" id="PS50097"/>
    </source>
</evidence>
<dbReference type="STRING" id="933084.A0A067PYY6"/>
<dbReference type="InParanoid" id="A0A067PYY6"/>
<protein>
    <recommendedName>
        <fullName evidence="2">BTB domain-containing protein</fullName>
    </recommendedName>
</protein>
<feature type="region of interest" description="Disordered" evidence="1">
    <location>
        <begin position="390"/>
        <end position="415"/>
    </location>
</feature>
<gene>
    <name evidence="3" type="ORF">JAAARDRAFT_33840</name>
</gene>
<feature type="domain" description="BTB" evidence="2">
    <location>
        <begin position="163"/>
        <end position="233"/>
    </location>
</feature>
<dbReference type="InterPro" id="IPR000210">
    <property type="entry name" value="BTB/POZ_dom"/>
</dbReference>
<evidence type="ECO:0000313" key="4">
    <source>
        <dbReference type="Proteomes" id="UP000027265"/>
    </source>
</evidence>
<dbReference type="PROSITE" id="PS50097">
    <property type="entry name" value="BTB"/>
    <property type="match status" value="1"/>
</dbReference>
<dbReference type="HOGENOM" id="CLU_510040_0_0_1"/>
<dbReference type="AlphaFoldDB" id="A0A067PYY6"/>
<evidence type="ECO:0000256" key="1">
    <source>
        <dbReference type="SAM" id="MobiDB-lite"/>
    </source>
</evidence>
<feature type="compositionally biased region" description="Basic and acidic residues" evidence="1">
    <location>
        <begin position="43"/>
        <end position="52"/>
    </location>
</feature>
<name>A0A067PYY6_9AGAM</name>
<reference evidence="4" key="1">
    <citation type="journal article" date="2014" name="Proc. Natl. Acad. Sci. U.S.A.">
        <title>Extensive sampling of basidiomycete genomes demonstrates inadequacy of the white-rot/brown-rot paradigm for wood decay fungi.</title>
        <authorList>
            <person name="Riley R."/>
            <person name="Salamov A.A."/>
            <person name="Brown D.W."/>
            <person name="Nagy L.G."/>
            <person name="Floudas D."/>
            <person name="Held B.W."/>
            <person name="Levasseur A."/>
            <person name="Lombard V."/>
            <person name="Morin E."/>
            <person name="Otillar R."/>
            <person name="Lindquist E.A."/>
            <person name="Sun H."/>
            <person name="LaButti K.M."/>
            <person name="Schmutz J."/>
            <person name="Jabbour D."/>
            <person name="Luo H."/>
            <person name="Baker S.E."/>
            <person name="Pisabarro A.G."/>
            <person name="Walton J.D."/>
            <person name="Blanchette R.A."/>
            <person name="Henrissat B."/>
            <person name="Martin F."/>
            <person name="Cullen D."/>
            <person name="Hibbett D.S."/>
            <person name="Grigoriev I.V."/>
        </authorList>
    </citation>
    <scope>NUCLEOTIDE SEQUENCE [LARGE SCALE GENOMIC DNA]</scope>
    <source>
        <strain evidence="4">MUCL 33604</strain>
    </source>
</reference>
<dbReference type="InterPro" id="IPR011333">
    <property type="entry name" value="SKP1/BTB/POZ_sf"/>
</dbReference>
<dbReference type="EMBL" id="KL197716">
    <property type="protein sequence ID" value="KDQ59110.1"/>
    <property type="molecule type" value="Genomic_DNA"/>
</dbReference>
<keyword evidence="4" id="KW-1185">Reference proteome</keyword>
<feature type="region of interest" description="Disordered" evidence="1">
    <location>
        <begin position="33"/>
        <end position="63"/>
    </location>
</feature>
<dbReference type="Pfam" id="PF00651">
    <property type="entry name" value="BTB"/>
    <property type="match status" value="1"/>
</dbReference>
<dbReference type="OrthoDB" id="2367075at2759"/>
<accession>A0A067PYY6</accession>
<evidence type="ECO:0000313" key="3">
    <source>
        <dbReference type="EMBL" id="KDQ59110.1"/>
    </source>
</evidence>
<organism evidence="3 4">
    <name type="scientific">Jaapia argillacea MUCL 33604</name>
    <dbReference type="NCBI Taxonomy" id="933084"/>
    <lineage>
        <taxon>Eukaryota</taxon>
        <taxon>Fungi</taxon>
        <taxon>Dikarya</taxon>
        <taxon>Basidiomycota</taxon>
        <taxon>Agaricomycotina</taxon>
        <taxon>Agaricomycetes</taxon>
        <taxon>Agaricomycetidae</taxon>
        <taxon>Jaapiales</taxon>
        <taxon>Jaapiaceae</taxon>
        <taxon>Jaapia</taxon>
    </lineage>
</organism>
<dbReference type="Proteomes" id="UP000027265">
    <property type="component" value="Unassembled WGS sequence"/>
</dbReference>
<proteinExistence type="predicted"/>